<proteinExistence type="predicted"/>
<evidence type="ECO:0000313" key="3">
    <source>
        <dbReference type="Proteomes" id="UP000054279"/>
    </source>
</evidence>
<protein>
    <submittedName>
        <fullName evidence="2">Uncharacterized protein</fullName>
    </submittedName>
</protein>
<evidence type="ECO:0000256" key="1">
    <source>
        <dbReference type="SAM" id="MobiDB-lite"/>
    </source>
</evidence>
<organism evidence="2 3">
    <name type="scientific">Sphaerobolus stellatus (strain SS14)</name>
    <dbReference type="NCBI Taxonomy" id="990650"/>
    <lineage>
        <taxon>Eukaryota</taxon>
        <taxon>Fungi</taxon>
        <taxon>Dikarya</taxon>
        <taxon>Basidiomycota</taxon>
        <taxon>Agaricomycotina</taxon>
        <taxon>Agaricomycetes</taxon>
        <taxon>Phallomycetidae</taxon>
        <taxon>Geastrales</taxon>
        <taxon>Sphaerobolaceae</taxon>
        <taxon>Sphaerobolus</taxon>
    </lineage>
</organism>
<dbReference type="HOGENOM" id="CLU_2172714_0_0_1"/>
<dbReference type="Proteomes" id="UP000054279">
    <property type="component" value="Unassembled WGS sequence"/>
</dbReference>
<keyword evidence="3" id="KW-1185">Reference proteome</keyword>
<evidence type="ECO:0000313" key="2">
    <source>
        <dbReference type="EMBL" id="KIJ37288.1"/>
    </source>
</evidence>
<dbReference type="AlphaFoldDB" id="A0A0C9U352"/>
<reference evidence="2 3" key="1">
    <citation type="submission" date="2014-06" db="EMBL/GenBank/DDBJ databases">
        <title>Evolutionary Origins and Diversification of the Mycorrhizal Mutualists.</title>
        <authorList>
            <consortium name="DOE Joint Genome Institute"/>
            <consortium name="Mycorrhizal Genomics Consortium"/>
            <person name="Kohler A."/>
            <person name="Kuo A."/>
            <person name="Nagy L.G."/>
            <person name="Floudas D."/>
            <person name="Copeland A."/>
            <person name="Barry K.W."/>
            <person name="Cichocki N."/>
            <person name="Veneault-Fourrey C."/>
            <person name="LaButti K."/>
            <person name="Lindquist E.A."/>
            <person name="Lipzen A."/>
            <person name="Lundell T."/>
            <person name="Morin E."/>
            <person name="Murat C."/>
            <person name="Riley R."/>
            <person name="Ohm R."/>
            <person name="Sun H."/>
            <person name="Tunlid A."/>
            <person name="Henrissat B."/>
            <person name="Grigoriev I.V."/>
            <person name="Hibbett D.S."/>
            <person name="Martin F."/>
        </authorList>
    </citation>
    <scope>NUCLEOTIDE SEQUENCE [LARGE SCALE GENOMIC DNA]</scope>
    <source>
        <strain evidence="2 3">SS14</strain>
    </source>
</reference>
<gene>
    <name evidence="2" type="ORF">M422DRAFT_260228</name>
</gene>
<name>A0A0C9U352_SPHS4</name>
<feature type="region of interest" description="Disordered" evidence="1">
    <location>
        <begin position="26"/>
        <end position="110"/>
    </location>
</feature>
<sequence length="110" mass="12140">MSLSSPLKILFSFGVFKYRLRHTAKDTTSFYGNNKPRKHTKPSEPKKAVQFGKSATAKDSLLVNVRDTGTSKNHTASQQVAPPKALSKPQNLANSSVDGRVDKGKRRKIN</sequence>
<feature type="compositionally biased region" description="Polar residues" evidence="1">
    <location>
        <begin position="67"/>
        <end position="80"/>
    </location>
</feature>
<feature type="compositionally biased region" description="Polar residues" evidence="1">
    <location>
        <begin position="88"/>
        <end position="97"/>
    </location>
</feature>
<accession>A0A0C9U352</accession>
<dbReference type="EMBL" id="KN837170">
    <property type="protein sequence ID" value="KIJ37288.1"/>
    <property type="molecule type" value="Genomic_DNA"/>
</dbReference>